<dbReference type="HOGENOM" id="CLU_378960_0_0_1"/>
<reference evidence="3 4" key="1">
    <citation type="journal article" date="2013" name="PLoS Genet.">
        <title>Genomic mechanisms accounting for the adaptation to parasitism in nematode-trapping fungi.</title>
        <authorList>
            <person name="Meerupati T."/>
            <person name="Andersson K.M."/>
            <person name="Friman E."/>
            <person name="Kumar D."/>
            <person name="Tunlid A."/>
            <person name="Ahren D."/>
        </authorList>
    </citation>
    <scope>NUCLEOTIDE SEQUENCE [LARGE SCALE GENOMIC DNA]</scope>
    <source>
        <strain evidence="3 4">CBS 200.50</strain>
    </source>
</reference>
<protein>
    <recommendedName>
        <fullName evidence="5">Ig-like domain-containing protein</fullName>
    </recommendedName>
</protein>
<keyword evidence="2" id="KW-0732">Signal</keyword>
<keyword evidence="4" id="KW-1185">Reference proteome</keyword>
<proteinExistence type="predicted"/>
<organism evidence="3 4">
    <name type="scientific">Dactylellina haptotyla (strain CBS 200.50)</name>
    <name type="common">Nematode-trapping fungus</name>
    <name type="synonym">Monacrosporium haptotylum</name>
    <dbReference type="NCBI Taxonomy" id="1284197"/>
    <lineage>
        <taxon>Eukaryota</taxon>
        <taxon>Fungi</taxon>
        <taxon>Dikarya</taxon>
        <taxon>Ascomycota</taxon>
        <taxon>Pezizomycotina</taxon>
        <taxon>Orbiliomycetes</taxon>
        <taxon>Orbiliales</taxon>
        <taxon>Orbiliaceae</taxon>
        <taxon>Dactylellina</taxon>
    </lineage>
</organism>
<evidence type="ECO:0000256" key="1">
    <source>
        <dbReference type="SAM" id="MobiDB-lite"/>
    </source>
</evidence>
<feature type="chain" id="PRO_5004560430" description="Ig-like domain-containing protein" evidence="2">
    <location>
        <begin position="25"/>
        <end position="638"/>
    </location>
</feature>
<evidence type="ECO:0000313" key="3">
    <source>
        <dbReference type="EMBL" id="EPS41575.1"/>
    </source>
</evidence>
<dbReference type="OrthoDB" id="5401434at2759"/>
<feature type="region of interest" description="Disordered" evidence="1">
    <location>
        <begin position="356"/>
        <end position="472"/>
    </location>
</feature>
<accession>S8AEU0</accession>
<dbReference type="OMA" id="FTATCCD"/>
<dbReference type="Proteomes" id="UP000015100">
    <property type="component" value="Unassembled WGS sequence"/>
</dbReference>
<feature type="compositionally biased region" description="Low complexity" evidence="1">
    <location>
        <begin position="392"/>
        <end position="421"/>
    </location>
</feature>
<evidence type="ECO:0000313" key="4">
    <source>
        <dbReference type="Proteomes" id="UP000015100"/>
    </source>
</evidence>
<evidence type="ECO:0008006" key="5">
    <source>
        <dbReference type="Google" id="ProtNLM"/>
    </source>
</evidence>
<comment type="caution">
    <text evidence="3">The sequence shown here is derived from an EMBL/GenBank/DDBJ whole genome shotgun (WGS) entry which is preliminary data.</text>
</comment>
<feature type="compositionally biased region" description="Polar residues" evidence="1">
    <location>
        <begin position="461"/>
        <end position="472"/>
    </location>
</feature>
<reference evidence="4" key="2">
    <citation type="submission" date="2013-04" db="EMBL/GenBank/DDBJ databases">
        <title>Genomic mechanisms accounting for the adaptation to parasitism in nematode-trapping fungi.</title>
        <authorList>
            <person name="Ahren D.G."/>
        </authorList>
    </citation>
    <scope>NUCLEOTIDE SEQUENCE [LARGE SCALE GENOMIC DNA]</scope>
    <source>
        <strain evidence="4">CBS 200.50</strain>
    </source>
</reference>
<feature type="compositionally biased region" description="Low complexity" evidence="1">
    <location>
        <begin position="597"/>
        <end position="616"/>
    </location>
</feature>
<feature type="signal peptide" evidence="2">
    <location>
        <begin position="1"/>
        <end position="24"/>
    </location>
</feature>
<feature type="compositionally biased region" description="Low complexity" evidence="1">
    <location>
        <begin position="445"/>
        <end position="460"/>
    </location>
</feature>
<sequence>MNSRGGRTTILLLSLLDTFQPLLAETISVQPNATHSTLSHCGPDCAVAYTVVEVSWAPTVSTLTAYGGPSDVASSSYIYSQYWAQFSPELVLGSVATDWRTPYFTATCCDTAYYIASGVTAQFSTTTGDPEICTPTEIVFTGQPVGTVQPSAPTSLAFLQHDCGVSTTVIKTVLTQVTISAATPNPPTGTADGQKTWWDDSDTITILVSPTPTQFTISSCSVGGNCQWSVGTMNLVWEATTITISGNASELASQEAELSTSVRDTEDWVDATSGWDGGLGATAPCCATSIYLDDDLIIDYDGYCPTTVLTGYNTVLPQDIAYSFIDGDLAHCNINIGGGIASTKTAVYVAKLTADVDGGTTTTTPPATKEPDTIPTSTTTSIISKDTEVIHSTTTPRPTTTRPRTTSRQQQQSPSSGQSSRPQPPISPPNQSSNPNNPVNPPATNPNNNPVNTALPVNTPGDTQNGGAPGVSTNLVIPGTLAPQPSLSTIFGTSPIEITTTDAAGSQTVISTFTTVPVGTAVNIITTDSEGNSITTRVTLTNPAGSVENSSRTTILTVTTRQGTGFTVETVTSIIADETGTASLTSEEASAPTDVNEPGPSESSTSTGSPSQAASQNKRIPIFELISGLLTTGALLFL</sequence>
<dbReference type="STRING" id="1284197.S8AEU0"/>
<evidence type="ECO:0000256" key="2">
    <source>
        <dbReference type="SAM" id="SignalP"/>
    </source>
</evidence>
<gene>
    <name evidence="3" type="ORF">H072_4527</name>
</gene>
<dbReference type="EMBL" id="AQGS01000237">
    <property type="protein sequence ID" value="EPS41575.1"/>
    <property type="molecule type" value="Genomic_DNA"/>
</dbReference>
<feature type="region of interest" description="Disordered" evidence="1">
    <location>
        <begin position="579"/>
        <end position="616"/>
    </location>
</feature>
<dbReference type="AlphaFoldDB" id="S8AEU0"/>
<name>S8AEU0_DACHA</name>
<feature type="compositionally biased region" description="Low complexity" evidence="1">
    <location>
        <begin position="356"/>
        <end position="384"/>
    </location>
</feature>